<dbReference type="EMBL" id="JACAZI010000001">
    <property type="protein sequence ID" value="KAF7372153.1"/>
    <property type="molecule type" value="Genomic_DNA"/>
</dbReference>
<evidence type="ECO:0000313" key="3">
    <source>
        <dbReference type="Proteomes" id="UP000620124"/>
    </source>
</evidence>
<evidence type="ECO:0000313" key="2">
    <source>
        <dbReference type="EMBL" id="KAF7372153.1"/>
    </source>
</evidence>
<sequence length="165" mass="17255">MSKGLRGRCLRPIFHLGRDSDKVETNCVDTHLHIIDLSPESSTPSTPATRASSTASDAFDASSYVPDDSLLSPLAIPSAPPFIAATSPSLRRRLPRQHCAAQLDAAVHAAEAAARRIAALLIEAETARDSLGSRPTKPLEALGDARLAAEQALAGGQGAAVQDNQ</sequence>
<organism evidence="2 3">
    <name type="scientific">Mycena venus</name>
    <dbReference type="NCBI Taxonomy" id="2733690"/>
    <lineage>
        <taxon>Eukaryota</taxon>
        <taxon>Fungi</taxon>
        <taxon>Dikarya</taxon>
        <taxon>Basidiomycota</taxon>
        <taxon>Agaricomycotina</taxon>
        <taxon>Agaricomycetes</taxon>
        <taxon>Agaricomycetidae</taxon>
        <taxon>Agaricales</taxon>
        <taxon>Marasmiineae</taxon>
        <taxon>Mycenaceae</taxon>
        <taxon>Mycena</taxon>
    </lineage>
</organism>
<reference evidence="2" key="1">
    <citation type="submission" date="2020-05" db="EMBL/GenBank/DDBJ databases">
        <title>Mycena genomes resolve the evolution of fungal bioluminescence.</title>
        <authorList>
            <person name="Tsai I.J."/>
        </authorList>
    </citation>
    <scope>NUCLEOTIDE SEQUENCE</scope>
    <source>
        <strain evidence="2">CCC161011</strain>
    </source>
</reference>
<comment type="caution">
    <text evidence="2">The sequence shown here is derived from an EMBL/GenBank/DDBJ whole genome shotgun (WGS) entry which is preliminary data.</text>
</comment>
<evidence type="ECO:0000256" key="1">
    <source>
        <dbReference type="SAM" id="MobiDB-lite"/>
    </source>
</evidence>
<name>A0A8H6Z3Y8_9AGAR</name>
<proteinExistence type="predicted"/>
<dbReference type="AlphaFoldDB" id="A0A8H6Z3Y8"/>
<gene>
    <name evidence="2" type="ORF">MVEN_00074300</name>
</gene>
<accession>A0A8H6Z3Y8</accession>
<keyword evidence="3" id="KW-1185">Reference proteome</keyword>
<feature type="region of interest" description="Disordered" evidence="1">
    <location>
        <begin position="38"/>
        <end position="59"/>
    </location>
</feature>
<protein>
    <submittedName>
        <fullName evidence="2">Uncharacterized protein</fullName>
    </submittedName>
</protein>
<dbReference type="Proteomes" id="UP000620124">
    <property type="component" value="Unassembled WGS sequence"/>
</dbReference>